<accession>R0M132</accession>
<proteinExistence type="predicted"/>
<dbReference type="Proteomes" id="UP000296049">
    <property type="component" value="Unassembled WGS sequence"/>
</dbReference>
<feature type="compositionally biased region" description="Low complexity" evidence="1">
    <location>
        <begin position="316"/>
        <end position="327"/>
    </location>
</feature>
<name>R0M132_ANAPL</name>
<feature type="region of interest" description="Disordered" evidence="1">
    <location>
        <begin position="53"/>
        <end position="96"/>
    </location>
</feature>
<evidence type="ECO:0000313" key="3">
    <source>
        <dbReference type="Proteomes" id="UP000296049"/>
    </source>
</evidence>
<feature type="compositionally biased region" description="Polar residues" evidence="1">
    <location>
        <begin position="53"/>
        <end position="62"/>
    </location>
</feature>
<feature type="region of interest" description="Disordered" evidence="1">
    <location>
        <begin position="301"/>
        <end position="327"/>
    </location>
</feature>
<dbReference type="EMBL" id="KB742619">
    <property type="protein sequence ID" value="EOB06368.1"/>
    <property type="molecule type" value="Genomic_DNA"/>
</dbReference>
<organism evidence="2 3">
    <name type="scientific">Anas platyrhynchos</name>
    <name type="common">Mallard</name>
    <name type="synonym">Anas boschas</name>
    <dbReference type="NCBI Taxonomy" id="8839"/>
    <lineage>
        <taxon>Eukaryota</taxon>
        <taxon>Metazoa</taxon>
        <taxon>Chordata</taxon>
        <taxon>Craniata</taxon>
        <taxon>Vertebrata</taxon>
        <taxon>Euteleostomi</taxon>
        <taxon>Archelosauria</taxon>
        <taxon>Archosauria</taxon>
        <taxon>Dinosauria</taxon>
        <taxon>Saurischia</taxon>
        <taxon>Theropoda</taxon>
        <taxon>Coelurosauria</taxon>
        <taxon>Aves</taxon>
        <taxon>Neognathae</taxon>
        <taxon>Galloanserae</taxon>
        <taxon>Anseriformes</taxon>
        <taxon>Anatidae</taxon>
        <taxon>Anatinae</taxon>
        <taxon>Anas</taxon>
    </lineage>
</organism>
<evidence type="ECO:0000256" key="1">
    <source>
        <dbReference type="SAM" id="MobiDB-lite"/>
    </source>
</evidence>
<feature type="region of interest" description="Disordered" evidence="1">
    <location>
        <begin position="213"/>
        <end position="275"/>
    </location>
</feature>
<reference evidence="3" key="1">
    <citation type="journal article" date="2013" name="Nat. Genet.">
        <title>The duck genome and transcriptome provide insight into an avian influenza virus reservoir species.</title>
        <authorList>
            <person name="Huang Y."/>
            <person name="Li Y."/>
            <person name="Burt D.W."/>
            <person name="Chen H."/>
            <person name="Zhang Y."/>
            <person name="Qian W."/>
            <person name="Kim H."/>
            <person name="Gan S."/>
            <person name="Zhao Y."/>
            <person name="Li J."/>
            <person name="Yi K."/>
            <person name="Feng H."/>
            <person name="Zhu P."/>
            <person name="Li B."/>
            <person name="Liu Q."/>
            <person name="Fairley S."/>
            <person name="Magor K.E."/>
            <person name="Du Z."/>
            <person name="Hu X."/>
            <person name="Goodman L."/>
            <person name="Tafer H."/>
            <person name="Vignal A."/>
            <person name="Lee T."/>
            <person name="Kim K.W."/>
            <person name="Sheng Z."/>
            <person name="An Y."/>
            <person name="Searle S."/>
            <person name="Herrero J."/>
            <person name="Groenen M.A."/>
            <person name="Crooijmans R.P."/>
            <person name="Faraut T."/>
            <person name="Cai Q."/>
            <person name="Webster R.G."/>
            <person name="Aldridge J.R."/>
            <person name="Warren W.C."/>
            <person name="Bartschat S."/>
            <person name="Kehr S."/>
            <person name="Marz M."/>
            <person name="Stadler P.F."/>
            <person name="Smith J."/>
            <person name="Kraus R.H."/>
            <person name="Zhao Y."/>
            <person name="Ren L."/>
            <person name="Fei J."/>
            <person name="Morisson M."/>
            <person name="Kaiser P."/>
            <person name="Griffin D.K."/>
            <person name="Rao M."/>
            <person name="Pitel F."/>
            <person name="Wang J."/>
            <person name="Li N."/>
        </authorList>
    </citation>
    <scope>NUCLEOTIDE SEQUENCE [LARGE SCALE GENOMIC DNA]</scope>
</reference>
<keyword evidence="3" id="KW-1185">Reference proteome</keyword>
<feature type="compositionally biased region" description="Polar residues" evidence="1">
    <location>
        <begin position="255"/>
        <end position="273"/>
    </location>
</feature>
<dbReference type="AlphaFoldDB" id="R0M132"/>
<gene>
    <name evidence="2" type="ORF">Anapl_00803</name>
</gene>
<evidence type="ECO:0000313" key="2">
    <source>
        <dbReference type="EMBL" id="EOB06368.1"/>
    </source>
</evidence>
<protein>
    <submittedName>
        <fullName evidence="2">Uncharacterized protein</fullName>
    </submittedName>
</protein>
<feature type="compositionally biased region" description="Basic and acidic residues" evidence="1">
    <location>
        <begin position="238"/>
        <end position="250"/>
    </location>
</feature>
<sequence length="644" mass="70741">MIPTNPALGEHRRAAIKPVSACCTGLCRSNHSSSRGVAEQMRITCTLPHNLSAAQRHAQPNTEPGKAESSGITKAASDPSARGGRQETKRKSSSPCTISHSEALSACPLCCGAGALRVGREKKLAGKRPLRAEWTQQGHQLMGRTMVKGLNLRCTRSATVTGTGKEERLMQEESEEQCLCVQMTANRRTKAKWMLLLSTSSSFFHFTLAGVLPPTTSRNRREDKPGQASRSQHKRKPEQRCNYKKYEMSADGKGSWNSIFPENSATQGASWQTGHPPAVRMQQQEQETEIVLWGLPVEPGGKQESTAAAPNTRFPGATTAGGSAGSSVQELLPSLSRYGQIREAQNQIWRKPTLNKPRLAPSPTCSASTVGCRPPCTKHFHLIPLLHLHNSRLRAIAVREMTESKCRKGVGAEERDGDKYGLQPSGIQREELAISLQVLNCGTLSLRTQLLLKFMDEVLGDWLLISHFPALPAPDLLLLMALAMQAPGVECTCRKEPAVSKRLGVYHLARIPEEWEIYQWLSARPFSPPSPAAHFYPGRLDAPHQLEYDQADRSFPKQWSLSLLMMLVAKDSCCRSSSEGTAMEQNKTEAFTSFFTEQCSSPLSTDSGESKLGAEQIIKEYDGLFKIQSLGMVPQFGPDGSHPF</sequence>